<dbReference type="AlphaFoldDB" id="A0A4Y2CCK9"/>
<comment type="caution">
    <text evidence="1">The sequence shown here is derived from an EMBL/GenBank/DDBJ whole genome shotgun (WGS) entry which is preliminary data.</text>
</comment>
<dbReference type="OrthoDB" id="7607518at2759"/>
<sequence>MGREPSILLCRRALSNVTLSSLRQYPVESIVNEVVSLTKIRGLEVDNNDIDELVEENSQLTTKKLMKLHCVSQQEVMEKSLTEEEEVTVKQQFSIAIKENY</sequence>
<accession>A0A4Y2CCK9</accession>
<organism evidence="1 2">
    <name type="scientific">Araneus ventricosus</name>
    <name type="common">Orbweaver spider</name>
    <name type="synonym">Epeira ventricosa</name>
    <dbReference type="NCBI Taxonomy" id="182803"/>
    <lineage>
        <taxon>Eukaryota</taxon>
        <taxon>Metazoa</taxon>
        <taxon>Ecdysozoa</taxon>
        <taxon>Arthropoda</taxon>
        <taxon>Chelicerata</taxon>
        <taxon>Arachnida</taxon>
        <taxon>Araneae</taxon>
        <taxon>Araneomorphae</taxon>
        <taxon>Entelegynae</taxon>
        <taxon>Araneoidea</taxon>
        <taxon>Araneidae</taxon>
        <taxon>Araneus</taxon>
    </lineage>
</organism>
<reference evidence="1 2" key="1">
    <citation type="journal article" date="2019" name="Sci. Rep.">
        <title>Orb-weaving spider Araneus ventricosus genome elucidates the spidroin gene catalogue.</title>
        <authorList>
            <person name="Kono N."/>
            <person name="Nakamura H."/>
            <person name="Ohtoshi R."/>
            <person name="Moran D.A.P."/>
            <person name="Shinohara A."/>
            <person name="Yoshida Y."/>
            <person name="Fujiwara M."/>
            <person name="Mori M."/>
            <person name="Tomita M."/>
            <person name="Arakawa K."/>
        </authorList>
    </citation>
    <scope>NUCLEOTIDE SEQUENCE [LARGE SCALE GENOMIC DNA]</scope>
</reference>
<evidence type="ECO:0000313" key="1">
    <source>
        <dbReference type="EMBL" id="GBM01548.1"/>
    </source>
</evidence>
<name>A0A4Y2CCK9_ARAVE</name>
<protein>
    <submittedName>
        <fullName evidence="1">Uncharacterized protein</fullName>
    </submittedName>
</protein>
<proteinExistence type="predicted"/>
<dbReference type="Proteomes" id="UP000499080">
    <property type="component" value="Unassembled WGS sequence"/>
</dbReference>
<evidence type="ECO:0000313" key="2">
    <source>
        <dbReference type="Proteomes" id="UP000499080"/>
    </source>
</evidence>
<dbReference type="EMBL" id="BGPR01000170">
    <property type="protein sequence ID" value="GBM01548.1"/>
    <property type="molecule type" value="Genomic_DNA"/>
</dbReference>
<gene>
    <name evidence="1" type="ORF">AVEN_209345_1</name>
</gene>
<keyword evidence="2" id="KW-1185">Reference proteome</keyword>